<dbReference type="AlphaFoldDB" id="A0A6J1D926"/>
<evidence type="ECO:0000313" key="3">
    <source>
        <dbReference type="Proteomes" id="UP000504603"/>
    </source>
</evidence>
<dbReference type="GO" id="GO:0030246">
    <property type="term" value="F:carbohydrate binding"/>
    <property type="evidence" value="ECO:0007669"/>
    <property type="project" value="InterPro"/>
</dbReference>
<dbReference type="PANTHER" id="PTHR22762:SF127">
    <property type="entry name" value="ALPHA-XYLOSIDASE 1-RELATED"/>
    <property type="match status" value="1"/>
</dbReference>
<evidence type="ECO:0000259" key="2">
    <source>
        <dbReference type="Pfam" id="PF13802"/>
    </source>
</evidence>
<protein>
    <submittedName>
        <fullName evidence="4">Alpha-xylosidase 1-like</fullName>
    </submittedName>
</protein>
<dbReference type="Gene3D" id="2.60.40.1760">
    <property type="entry name" value="glycosyl hydrolase (family 31)"/>
    <property type="match status" value="1"/>
</dbReference>
<feature type="domain" description="Glycoside hydrolase family 31 N-terminal" evidence="2">
    <location>
        <begin position="74"/>
        <end position="207"/>
    </location>
</feature>
<reference evidence="4" key="1">
    <citation type="submission" date="2025-08" db="UniProtKB">
        <authorList>
            <consortium name="RefSeq"/>
        </authorList>
    </citation>
    <scope>IDENTIFICATION</scope>
</reference>
<dbReference type="SUPFAM" id="SSF74650">
    <property type="entry name" value="Galactose mutarotase-like"/>
    <property type="match status" value="1"/>
</dbReference>
<dbReference type="GO" id="GO:0004553">
    <property type="term" value="F:hydrolase activity, hydrolyzing O-glycosyl compounds"/>
    <property type="evidence" value="ECO:0007669"/>
    <property type="project" value="TreeGrafter"/>
</dbReference>
<sequence>MAAFPTPFQALFISSLFLFLLPIPAYKIGNGYRLISVNKAPAGGILAFLQLNTPSQIYGSDIPFLQLFVKHETDDRLRVHITDAKKKRWEVPYNLLPRQPPPAPRRAIVFPKNNITISEYAGSELVFSYTADPFSFTVRRKSNGQTLFDSGSGESDPYNSLVFKDQYLEISTKLPESATVYGLGENTQPKGMKLQPDEPYTLYTTDVA</sequence>
<dbReference type="Pfam" id="PF13802">
    <property type="entry name" value="Gal_mutarotas_2"/>
    <property type="match status" value="1"/>
</dbReference>
<accession>A0A6J1D926</accession>
<dbReference type="Proteomes" id="UP000504603">
    <property type="component" value="Unplaced"/>
</dbReference>
<dbReference type="InterPro" id="IPR011013">
    <property type="entry name" value="Gal_mutarotase_sf_dom"/>
</dbReference>
<gene>
    <name evidence="4" type="primary">LOC111018729</name>
</gene>
<dbReference type="OrthoDB" id="5839090at2759"/>
<organism evidence="3 4">
    <name type="scientific">Momordica charantia</name>
    <name type="common">Bitter gourd</name>
    <name type="synonym">Balsam pear</name>
    <dbReference type="NCBI Taxonomy" id="3673"/>
    <lineage>
        <taxon>Eukaryota</taxon>
        <taxon>Viridiplantae</taxon>
        <taxon>Streptophyta</taxon>
        <taxon>Embryophyta</taxon>
        <taxon>Tracheophyta</taxon>
        <taxon>Spermatophyta</taxon>
        <taxon>Magnoliopsida</taxon>
        <taxon>eudicotyledons</taxon>
        <taxon>Gunneridae</taxon>
        <taxon>Pentapetalae</taxon>
        <taxon>rosids</taxon>
        <taxon>fabids</taxon>
        <taxon>Cucurbitales</taxon>
        <taxon>Cucurbitaceae</taxon>
        <taxon>Momordiceae</taxon>
        <taxon>Momordica</taxon>
    </lineage>
</organism>
<feature type="signal peptide" evidence="1">
    <location>
        <begin position="1"/>
        <end position="25"/>
    </location>
</feature>
<feature type="non-terminal residue" evidence="4">
    <location>
        <position position="208"/>
    </location>
</feature>
<evidence type="ECO:0000313" key="4">
    <source>
        <dbReference type="RefSeq" id="XP_022150645.1"/>
    </source>
</evidence>
<name>A0A6J1D926_MOMCH</name>
<dbReference type="PANTHER" id="PTHR22762">
    <property type="entry name" value="ALPHA-GLUCOSIDASE"/>
    <property type="match status" value="1"/>
</dbReference>
<keyword evidence="1" id="KW-0732">Signal</keyword>
<feature type="chain" id="PRO_5026722328" evidence="1">
    <location>
        <begin position="26"/>
        <end position="208"/>
    </location>
</feature>
<dbReference type="GO" id="GO:0005975">
    <property type="term" value="P:carbohydrate metabolic process"/>
    <property type="evidence" value="ECO:0007669"/>
    <property type="project" value="InterPro"/>
</dbReference>
<evidence type="ECO:0000256" key="1">
    <source>
        <dbReference type="SAM" id="SignalP"/>
    </source>
</evidence>
<dbReference type="InterPro" id="IPR025887">
    <property type="entry name" value="Glyco_hydro_31_N_dom"/>
</dbReference>
<dbReference type="KEGG" id="mcha:111018729"/>
<dbReference type="RefSeq" id="XP_022150645.1">
    <property type="nucleotide sequence ID" value="XM_022294953.1"/>
</dbReference>
<keyword evidence="3" id="KW-1185">Reference proteome</keyword>
<dbReference type="GeneID" id="111018729"/>
<proteinExistence type="predicted"/>